<name>A0A2P6TBU6_CHLSO</name>
<feature type="compositionally biased region" description="Low complexity" evidence="7">
    <location>
        <begin position="35"/>
        <end position="45"/>
    </location>
</feature>
<dbReference type="STRING" id="3076.A0A2P6TBU6"/>
<reference evidence="8 9" key="1">
    <citation type="journal article" date="2018" name="Plant J.">
        <title>Genome sequences of Chlorella sorokiniana UTEX 1602 and Micractinium conductrix SAG 241.80: implications to maltose excretion by a green alga.</title>
        <authorList>
            <person name="Arriola M.B."/>
            <person name="Velmurugan N."/>
            <person name="Zhang Y."/>
            <person name="Plunkett M.H."/>
            <person name="Hondzo H."/>
            <person name="Barney B.M."/>
        </authorList>
    </citation>
    <scope>NUCLEOTIDE SEQUENCE [LARGE SCALE GENOMIC DNA]</scope>
    <source>
        <strain evidence="9">UTEX 1602</strain>
    </source>
</reference>
<feature type="transmembrane region" description="Helical" evidence="6">
    <location>
        <begin position="255"/>
        <end position="278"/>
    </location>
</feature>
<keyword evidence="4 6" id="KW-1133">Transmembrane helix</keyword>
<feature type="compositionally biased region" description="Low complexity" evidence="7">
    <location>
        <begin position="74"/>
        <end position="90"/>
    </location>
</feature>
<dbReference type="InterPro" id="IPR002528">
    <property type="entry name" value="MATE_fam"/>
</dbReference>
<evidence type="ECO:0000313" key="9">
    <source>
        <dbReference type="Proteomes" id="UP000239899"/>
    </source>
</evidence>
<dbReference type="GO" id="GO:0015297">
    <property type="term" value="F:antiporter activity"/>
    <property type="evidence" value="ECO:0007669"/>
    <property type="project" value="InterPro"/>
</dbReference>
<evidence type="ECO:0000256" key="2">
    <source>
        <dbReference type="ARBA" id="ARBA00010199"/>
    </source>
</evidence>
<keyword evidence="3 6" id="KW-0812">Transmembrane</keyword>
<gene>
    <name evidence="8" type="ORF">C2E21_9259</name>
</gene>
<evidence type="ECO:0000256" key="4">
    <source>
        <dbReference type="ARBA" id="ARBA00022989"/>
    </source>
</evidence>
<organism evidence="8 9">
    <name type="scientific">Chlorella sorokiniana</name>
    <name type="common">Freshwater green alga</name>
    <dbReference type="NCBI Taxonomy" id="3076"/>
    <lineage>
        <taxon>Eukaryota</taxon>
        <taxon>Viridiplantae</taxon>
        <taxon>Chlorophyta</taxon>
        <taxon>core chlorophytes</taxon>
        <taxon>Trebouxiophyceae</taxon>
        <taxon>Chlorellales</taxon>
        <taxon>Chlorellaceae</taxon>
        <taxon>Chlorella clade</taxon>
        <taxon>Chlorella</taxon>
    </lineage>
</organism>
<protein>
    <recommendedName>
        <fullName evidence="6">Protein DETOXIFICATION</fullName>
    </recommendedName>
    <alternativeName>
        <fullName evidence="6">Multidrug and toxic compound extrusion protein</fullName>
    </alternativeName>
</protein>
<feature type="transmembrane region" description="Helical" evidence="6">
    <location>
        <begin position="435"/>
        <end position="460"/>
    </location>
</feature>
<keyword evidence="9" id="KW-1185">Reference proteome</keyword>
<dbReference type="PANTHER" id="PTHR42893:SF46">
    <property type="entry name" value="PROTEIN DETOXIFICATION 44, CHLOROPLASTIC"/>
    <property type="match status" value="1"/>
</dbReference>
<evidence type="ECO:0000256" key="6">
    <source>
        <dbReference type="RuleBase" id="RU004914"/>
    </source>
</evidence>
<feature type="transmembrane region" description="Helical" evidence="6">
    <location>
        <begin position="407"/>
        <end position="429"/>
    </location>
</feature>
<dbReference type="GO" id="GO:0042910">
    <property type="term" value="F:xenobiotic transmembrane transporter activity"/>
    <property type="evidence" value="ECO:0007669"/>
    <property type="project" value="InterPro"/>
</dbReference>
<proteinExistence type="inferred from homology"/>
<dbReference type="PANTHER" id="PTHR42893">
    <property type="entry name" value="PROTEIN DETOXIFICATION 44, CHLOROPLASTIC-RELATED"/>
    <property type="match status" value="1"/>
</dbReference>
<feature type="transmembrane region" description="Helical" evidence="6">
    <location>
        <begin position="284"/>
        <end position="304"/>
    </location>
</feature>
<feature type="transmembrane region" description="Helical" evidence="6">
    <location>
        <begin position="472"/>
        <end position="496"/>
    </location>
</feature>
<keyword evidence="5 6" id="KW-0472">Membrane</keyword>
<feature type="transmembrane region" description="Helical" evidence="6">
    <location>
        <begin position="223"/>
        <end position="243"/>
    </location>
</feature>
<comment type="similarity">
    <text evidence="2 6">Belongs to the multi antimicrobial extrusion (MATE) (TC 2.A.66.1) family.</text>
</comment>
<dbReference type="GO" id="GO:0016020">
    <property type="term" value="C:membrane"/>
    <property type="evidence" value="ECO:0007669"/>
    <property type="project" value="UniProtKB-SubCell"/>
</dbReference>
<feature type="transmembrane region" description="Helical" evidence="6">
    <location>
        <begin position="178"/>
        <end position="203"/>
    </location>
</feature>
<evidence type="ECO:0000313" key="8">
    <source>
        <dbReference type="EMBL" id="PRW18363.1"/>
    </source>
</evidence>
<comment type="caution">
    <text evidence="8">The sequence shown here is derived from an EMBL/GenBank/DDBJ whole genome shotgun (WGS) entry which is preliminary data.</text>
</comment>
<sequence>MRTLPTEHLGAAAAAAAPCPPPVHRRKRDAPPPAAAAAAAAAISRRGGGSSSSLHRRRRNLPLHVQATSRPDDQQQYSQQLDHQQQQQQQRGIEAEIFSLAVPTLATLAADPVASLISTAFVGRLGATQLAAAGVALSVFNTASKLLSVPLLAITTSSVAQAVGAAEQQGSRQQASNISATVSAAIQLALVVGCGQALVLGLLGPRGLAAWGAGPNGPLFVDAAAYLGARAMAAPATVLMLVLQGCFRGLGDTRTPLAGTLLANALNIALEYLLLFVLGWGVRGAALAVGLSQAAACVVLLVLLQRRCPLGLVGGEALRRSLGYLRSTGLLALRTLAIMGVYALGTSLAARTDPAHAAAHQIGFQVWLASSLLADSLAVAAQTLLARSLAAGQRAASQVVVSVTLRMSLVLGCGLAACLALGRGSIAALFSSDPAVLACLAVIMPAVILTQPINALAFLADGILYGVGGFGYAAVAMFLACIPAGGAMLLYSQLAAGSAAALDGQLQAVWLGLSLLMALRFLTIWLPLLLRRWPFDKLEAP</sequence>
<accession>A0A2P6TBU6</accession>
<feature type="transmembrane region" description="Helical" evidence="6">
    <location>
        <begin position="324"/>
        <end position="344"/>
    </location>
</feature>
<dbReference type="EMBL" id="LHPG02000026">
    <property type="protein sequence ID" value="PRW18363.1"/>
    <property type="molecule type" value="Genomic_DNA"/>
</dbReference>
<dbReference type="NCBIfam" id="TIGR00797">
    <property type="entry name" value="matE"/>
    <property type="match status" value="1"/>
</dbReference>
<dbReference type="OrthoDB" id="2126698at2759"/>
<dbReference type="Proteomes" id="UP000239899">
    <property type="component" value="Unassembled WGS sequence"/>
</dbReference>
<dbReference type="AlphaFoldDB" id="A0A2P6TBU6"/>
<evidence type="ECO:0000256" key="7">
    <source>
        <dbReference type="SAM" id="MobiDB-lite"/>
    </source>
</evidence>
<feature type="transmembrane region" description="Helical" evidence="6">
    <location>
        <begin position="508"/>
        <end position="530"/>
    </location>
</feature>
<dbReference type="Pfam" id="PF01554">
    <property type="entry name" value="MatE"/>
    <property type="match status" value="2"/>
</dbReference>
<feature type="region of interest" description="Disordered" evidence="7">
    <location>
        <begin position="1"/>
        <end position="90"/>
    </location>
</feature>
<comment type="subcellular location">
    <subcellularLocation>
        <location evidence="1">Membrane</location>
        <topology evidence="1">Multi-pass membrane protein</topology>
    </subcellularLocation>
</comment>
<evidence type="ECO:0000256" key="3">
    <source>
        <dbReference type="ARBA" id="ARBA00022692"/>
    </source>
</evidence>
<evidence type="ECO:0000256" key="1">
    <source>
        <dbReference type="ARBA" id="ARBA00004141"/>
    </source>
</evidence>
<dbReference type="InterPro" id="IPR044644">
    <property type="entry name" value="DinF-like"/>
</dbReference>
<feature type="transmembrane region" description="Helical" evidence="6">
    <location>
        <begin position="364"/>
        <end position="386"/>
    </location>
</feature>
<evidence type="ECO:0000256" key="5">
    <source>
        <dbReference type="ARBA" id="ARBA00023136"/>
    </source>
</evidence>